<sequence length="255" mass="25913">MRRHSFTIAALLTTAGGSPVEAFFAAGCTNQHYSASDVATAIQNCDSASDTLKSNACNFGGAAMAESGGNTCESNGNNFGVLQLTRGNLPQGMTSDEYLRLPMQQQVCTWAQQVGNSNTRGGYATLANNRNVGGTPVTSGMLMACFQFGQLICKNDIAFMQSHGGACATAGNGGVRATNATLANGSANLDGNSQSICSWGGAIQNKINQAAATCRPGNDGNNNGGTECPGNGTTPNGVIPPTPGNAPVQLPPNLA</sequence>
<protein>
    <recommendedName>
        <fullName evidence="4">Conjugal transfer protein TraN</fullName>
    </recommendedName>
</protein>
<keyword evidence="2" id="KW-0614">Plasmid</keyword>
<name>A0ABX6ESI7_9HYPH</name>
<dbReference type="EMBL" id="CP044330">
    <property type="protein sequence ID" value="QGM95971.1"/>
    <property type="molecule type" value="Genomic_DNA"/>
</dbReference>
<geneLocation type="plasmid" evidence="2 3">
    <name>unnamed2</name>
</geneLocation>
<evidence type="ECO:0008006" key="4">
    <source>
        <dbReference type="Google" id="ProtNLM"/>
    </source>
</evidence>
<gene>
    <name evidence="2" type="ORF">F7D13_17990</name>
</gene>
<evidence type="ECO:0000313" key="3">
    <source>
        <dbReference type="Proteomes" id="UP000424673"/>
    </source>
</evidence>
<dbReference type="RefSeq" id="WP_154454048.1">
    <property type="nucleotide sequence ID" value="NZ_CP044330.1"/>
</dbReference>
<accession>A0ABX6ESI7</accession>
<evidence type="ECO:0000256" key="1">
    <source>
        <dbReference type="SAM" id="MobiDB-lite"/>
    </source>
</evidence>
<feature type="region of interest" description="Disordered" evidence="1">
    <location>
        <begin position="223"/>
        <end position="255"/>
    </location>
</feature>
<feature type="compositionally biased region" description="Polar residues" evidence="1">
    <location>
        <begin position="223"/>
        <end position="236"/>
    </location>
</feature>
<proteinExistence type="predicted"/>
<keyword evidence="3" id="KW-1185">Reference proteome</keyword>
<dbReference type="Proteomes" id="UP000424673">
    <property type="component" value="Plasmid unnamed2"/>
</dbReference>
<reference evidence="2 3" key="1">
    <citation type="journal article" date="2021" name="AMB Express">
        <title>Isolation and characterisation of Methylocystis spp. for poly-3-hydroxybutyrate production using waste methane feedstocks.</title>
        <authorList>
            <person name="Rumah B.L."/>
            <person name="Stead C.E."/>
            <person name="Claxton Stevens B.H."/>
            <person name="Minton N.P."/>
            <person name="Grosse-Honebrink A."/>
            <person name="Zhang Y."/>
        </authorList>
    </citation>
    <scope>NUCLEOTIDE SEQUENCE [LARGE SCALE GENOMIC DNA]</scope>
    <source>
        <strain evidence="2 3">BRCS1</strain>
    </source>
</reference>
<evidence type="ECO:0000313" key="2">
    <source>
        <dbReference type="EMBL" id="QGM95971.1"/>
    </source>
</evidence>
<organism evidence="2 3">
    <name type="scientific">Methylocystis rosea</name>
    <dbReference type="NCBI Taxonomy" id="173366"/>
    <lineage>
        <taxon>Bacteria</taxon>
        <taxon>Pseudomonadati</taxon>
        <taxon>Pseudomonadota</taxon>
        <taxon>Alphaproteobacteria</taxon>
        <taxon>Hyphomicrobiales</taxon>
        <taxon>Methylocystaceae</taxon>
        <taxon>Methylocystis</taxon>
    </lineage>
</organism>